<keyword evidence="6 9" id="KW-0879">Wnt signaling pathway</keyword>
<dbReference type="GO" id="GO:0005125">
    <property type="term" value="F:cytokine activity"/>
    <property type="evidence" value="ECO:0007669"/>
    <property type="project" value="TreeGrafter"/>
</dbReference>
<sequence>MNPLFNFKWILLLLLLPVNHHHVYSWSLGNILRTSSQATLSSFETVWIGAQKGLDECSKQFKYERWPCPESILSEVYQNHLPINREVAFVQAIISAGIVHTVTKNCSDGSLDNCKCSRSSSSSSSLMNSVIGNNNGNDNDKQSIRNEFRWGGCSDNVELGYRVAIAHLDDRETGQDSKAKIRLHNHRVGRISVKETMIKKCKCHGVSGSCSMQTCWMKVNEFHEIGNYLKKAYRKAVKIENNSPYEQNNQQEVPTWKLMYLHDSPDYCKSDINSTFGSLTGTLGRHCSMRKDDDVTIEERKSCRRLCKQCGYRIKRERRIITTTCNCRFEFCCQVHCQQCQREEFTYVCAPSLLSSSPTTTTTTMTSF</sequence>
<feature type="chain" id="PRO_5028026109" description="Protein Wnt" evidence="10">
    <location>
        <begin position="26"/>
        <end position="368"/>
    </location>
</feature>
<dbReference type="PROSITE" id="PS00246">
    <property type="entry name" value="WNT1"/>
    <property type="match status" value="1"/>
</dbReference>
<dbReference type="Pfam" id="PF00110">
    <property type="entry name" value="wnt"/>
    <property type="match status" value="1"/>
</dbReference>
<comment type="similarity">
    <text evidence="2 9">Belongs to the Wnt family.</text>
</comment>
<organism evidence="11 12">
    <name type="scientific">Dermatophagoides pteronyssinus</name>
    <name type="common">European house dust mite</name>
    <dbReference type="NCBI Taxonomy" id="6956"/>
    <lineage>
        <taxon>Eukaryota</taxon>
        <taxon>Metazoa</taxon>
        <taxon>Ecdysozoa</taxon>
        <taxon>Arthropoda</taxon>
        <taxon>Chelicerata</taxon>
        <taxon>Arachnida</taxon>
        <taxon>Acari</taxon>
        <taxon>Acariformes</taxon>
        <taxon>Sarcoptiformes</taxon>
        <taxon>Astigmata</taxon>
        <taxon>Psoroptidia</taxon>
        <taxon>Analgoidea</taxon>
        <taxon>Pyroglyphidae</taxon>
        <taxon>Dermatophagoidinae</taxon>
        <taxon>Dermatophagoides</taxon>
    </lineage>
</organism>
<evidence type="ECO:0000256" key="4">
    <source>
        <dbReference type="ARBA" id="ARBA00022525"/>
    </source>
</evidence>
<dbReference type="KEGG" id="dpte:113790795"/>
<keyword evidence="4" id="KW-0964">Secreted</keyword>
<dbReference type="RefSeq" id="XP_027196299.1">
    <property type="nucleotide sequence ID" value="XM_027340498.1"/>
</dbReference>
<name>A0A6P6XWL8_DERPT</name>
<dbReference type="PANTHER" id="PTHR12027">
    <property type="entry name" value="WNT RELATED"/>
    <property type="match status" value="1"/>
</dbReference>
<reference evidence="12" key="1">
    <citation type="submission" date="2025-08" db="UniProtKB">
        <authorList>
            <consortium name="RefSeq"/>
        </authorList>
    </citation>
    <scope>IDENTIFICATION</scope>
    <source>
        <strain evidence="12">Airmid</strain>
    </source>
</reference>
<keyword evidence="7" id="KW-1015">Disulfide bond</keyword>
<gene>
    <name evidence="12" type="primary">LOC113790795</name>
</gene>
<dbReference type="InterPro" id="IPR018161">
    <property type="entry name" value="Wnt_CS"/>
</dbReference>
<evidence type="ECO:0000313" key="11">
    <source>
        <dbReference type="Proteomes" id="UP000515146"/>
    </source>
</evidence>
<dbReference type="PRINTS" id="PR01349">
    <property type="entry name" value="WNTPROTEIN"/>
</dbReference>
<dbReference type="Gene3D" id="3.30.2460.20">
    <property type="match status" value="1"/>
</dbReference>
<evidence type="ECO:0000256" key="2">
    <source>
        <dbReference type="ARBA" id="ARBA00005683"/>
    </source>
</evidence>
<keyword evidence="10" id="KW-0732">Signal</keyword>
<dbReference type="PANTHER" id="PTHR12027:SF81">
    <property type="entry name" value="WNT INHIBITOR OF DORSAL PROTEIN"/>
    <property type="match status" value="1"/>
</dbReference>
<feature type="signal peptide" evidence="10">
    <location>
        <begin position="1"/>
        <end position="25"/>
    </location>
</feature>
<keyword evidence="3 9" id="KW-0217">Developmental protein</keyword>
<evidence type="ECO:0000256" key="10">
    <source>
        <dbReference type="SAM" id="SignalP"/>
    </source>
</evidence>
<dbReference type="GO" id="GO:0060070">
    <property type="term" value="P:canonical Wnt signaling pathway"/>
    <property type="evidence" value="ECO:0007669"/>
    <property type="project" value="TreeGrafter"/>
</dbReference>
<evidence type="ECO:0000256" key="6">
    <source>
        <dbReference type="ARBA" id="ARBA00022687"/>
    </source>
</evidence>
<dbReference type="GO" id="GO:0005109">
    <property type="term" value="F:frizzled binding"/>
    <property type="evidence" value="ECO:0007669"/>
    <property type="project" value="TreeGrafter"/>
</dbReference>
<evidence type="ECO:0000256" key="7">
    <source>
        <dbReference type="ARBA" id="ARBA00023157"/>
    </source>
</evidence>
<comment type="subcellular location">
    <subcellularLocation>
        <location evidence="1 9">Secreted</location>
        <location evidence="1 9">Extracellular space</location>
        <location evidence="1 9">Extracellular matrix</location>
    </subcellularLocation>
</comment>
<dbReference type="OrthoDB" id="5945655at2759"/>
<keyword evidence="8" id="KW-0449">Lipoprotein</keyword>
<dbReference type="InterPro" id="IPR005817">
    <property type="entry name" value="Wnt"/>
</dbReference>
<dbReference type="GO" id="GO:0005615">
    <property type="term" value="C:extracellular space"/>
    <property type="evidence" value="ECO:0007669"/>
    <property type="project" value="TreeGrafter"/>
</dbReference>
<dbReference type="Proteomes" id="UP000515146">
    <property type="component" value="Unplaced"/>
</dbReference>
<comment type="function">
    <text evidence="9">Ligand for members of the frizzled family of seven transmembrane receptors.</text>
</comment>
<evidence type="ECO:0000313" key="12">
    <source>
        <dbReference type="RefSeq" id="XP_027196299.1"/>
    </source>
</evidence>
<keyword evidence="5" id="KW-0272">Extracellular matrix</keyword>
<keyword evidence="11" id="KW-1185">Reference proteome</keyword>
<proteinExistence type="inferred from homology"/>
<dbReference type="GO" id="GO:0045165">
    <property type="term" value="P:cell fate commitment"/>
    <property type="evidence" value="ECO:0007669"/>
    <property type="project" value="TreeGrafter"/>
</dbReference>
<accession>A0A6P6XWL8</accession>
<protein>
    <recommendedName>
        <fullName evidence="9">Protein Wnt</fullName>
    </recommendedName>
</protein>
<dbReference type="InterPro" id="IPR043158">
    <property type="entry name" value="Wnt_C"/>
</dbReference>
<dbReference type="GO" id="GO:0030182">
    <property type="term" value="P:neuron differentiation"/>
    <property type="evidence" value="ECO:0007669"/>
    <property type="project" value="TreeGrafter"/>
</dbReference>
<evidence type="ECO:0000256" key="8">
    <source>
        <dbReference type="ARBA" id="ARBA00023288"/>
    </source>
</evidence>
<dbReference type="SMART" id="SM00097">
    <property type="entry name" value="WNT1"/>
    <property type="match status" value="1"/>
</dbReference>
<evidence type="ECO:0000256" key="9">
    <source>
        <dbReference type="RuleBase" id="RU003500"/>
    </source>
</evidence>
<evidence type="ECO:0000256" key="5">
    <source>
        <dbReference type="ARBA" id="ARBA00022530"/>
    </source>
</evidence>
<dbReference type="AlphaFoldDB" id="A0A6P6XWL8"/>
<dbReference type="OMA" id="RCESKIM"/>
<evidence type="ECO:0000256" key="3">
    <source>
        <dbReference type="ARBA" id="ARBA00022473"/>
    </source>
</evidence>
<evidence type="ECO:0000256" key="1">
    <source>
        <dbReference type="ARBA" id="ARBA00004498"/>
    </source>
</evidence>
<dbReference type="InParanoid" id="A0A6P6XWL8"/>